<dbReference type="AlphaFoldDB" id="C7GFP5"/>
<accession>C7GFP5</accession>
<reference evidence="1 2" key="1">
    <citation type="submission" date="2009-08" db="EMBL/GenBank/DDBJ databases">
        <authorList>
            <person name="Weinstock G."/>
            <person name="Sodergren E."/>
            <person name="Clifton S."/>
            <person name="Fulton L."/>
            <person name="Fulton B."/>
            <person name="Courtney L."/>
            <person name="Fronick C."/>
            <person name="Harrison M."/>
            <person name="Strong C."/>
            <person name="Farmer C."/>
            <person name="Delahaunty K."/>
            <person name="Markovic C."/>
            <person name="Hall O."/>
            <person name="Minx P."/>
            <person name="Tomlinson C."/>
            <person name="Mitreva M."/>
            <person name="Nelson J."/>
            <person name="Hou S."/>
            <person name="Wollam A."/>
            <person name="Pepin K.H."/>
            <person name="Johnson M."/>
            <person name="Bhonagiri V."/>
            <person name="Nash W.E."/>
            <person name="Warren W."/>
            <person name="Chinwalla A."/>
            <person name="Mardis E.R."/>
            <person name="Wilson R.K."/>
        </authorList>
    </citation>
    <scope>NUCLEOTIDE SEQUENCE [LARGE SCALE GENOMIC DNA]</scope>
    <source>
        <strain evidence="1 2">L1-82</strain>
    </source>
</reference>
<protein>
    <submittedName>
        <fullName evidence="1">Uncharacterized protein</fullName>
    </submittedName>
</protein>
<evidence type="ECO:0000313" key="1">
    <source>
        <dbReference type="EMBL" id="EEU99339.1"/>
    </source>
</evidence>
<dbReference type="RefSeq" id="WP_006858851.1">
    <property type="nucleotide sequence ID" value="NZ_LR027880.1"/>
</dbReference>
<name>C7GFP5_9FIRM</name>
<dbReference type="Proteomes" id="UP000004828">
    <property type="component" value="Unassembled WGS sequence"/>
</dbReference>
<gene>
    <name evidence="1" type="ORF">ROSINTL182_08752</name>
</gene>
<organism evidence="1 2">
    <name type="scientific">Roseburia intestinalis L1-82</name>
    <dbReference type="NCBI Taxonomy" id="536231"/>
    <lineage>
        <taxon>Bacteria</taxon>
        <taxon>Bacillati</taxon>
        <taxon>Bacillota</taxon>
        <taxon>Clostridia</taxon>
        <taxon>Lachnospirales</taxon>
        <taxon>Lachnospiraceae</taxon>
        <taxon>Roseburia</taxon>
    </lineage>
</organism>
<dbReference type="GeneID" id="61435401"/>
<evidence type="ECO:0000313" key="2">
    <source>
        <dbReference type="Proteomes" id="UP000004828"/>
    </source>
</evidence>
<comment type="caution">
    <text evidence="1">The sequence shown here is derived from an EMBL/GenBank/DDBJ whole genome shotgun (WGS) entry which is preliminary data.</text>
</comment>
<dbReference type="HOGENOM" id="CLU_3188529_0_0_9"/>
<proteinExistence type="predicted"/>
<dbReference type="EMBL" id="ABYJ02000214">
    <property type="protein sequence ID" value="EEU99339.1"/>
    <property type="molecule type" value="Genomic_DNA"/>
</dbReference>
<sequence>MVNKKPDTSEKNDEEINLNLVIVNKYRIFTGVEASAFAKVPIKWDF</sequence>